<dbReference type="Gene3D" id="3.30.70.3290">
    <property type="match status" value="1"/>
</dbReference>
<dbReference type="Gene3D" id="3.40.47.10">
    <property type="match status" value="1"/>
</dbReference>
<dbReference type="Pfam" id="PF21089">
    <property type="entry name" value="PKS_DH_N"/>
    <property type="match status" value="1"/>
</dbReference>
<dbReference type="EMBL" id="LNIX01000003">
    <property type="protein sequence ID" value="OXA58273.1"/>
    <property type="molecule type" value="Genomic_DNA"/>
</dbReference>
<organism evidence="5 6">
    <name type="scientific">Folsomia candida</name>
    <name type="common">Springtail</name>
    <dbReference type="NCBI Taxonomy" id="158441"/>
    <lineage>
        <taxon>Eukaryota</taxon>
        <taxon>Metazoa</taxon>
        <taxon>Ecdysozoa</taxon>
        <taxon>Arthropoda</taxon>
        <taxon>Hexapoda</taxon>
        <taxon>Collembola</taxon>
        <taxon>Entomobryomorpha</taxon>
        <taxon>Isotomoidea</taxon>
        <taxon>Isotomidae</taxon>
        <taxon>Proisotominae</taxon>
        <taxon>Folsomia</taxon>
    </lineage>
</organism>
<dbReference type="Pfam" id="PF22621">
    <property type="entry name" value="CurL-like_PKS_C"/>
    <property type="match status" value="1"/>
</dbReference>
<dbReference type="InterPro" id="IPR014043">
    <property type="entry name" value="Acyl_transferase_dom"/>
</dbReference>
<comment type="caution">
    <text evidence="5">The sequence shown here is derived from an EMBL/GenBank/DDBJ whole genome shotgun (WGS) entry which is preliminary data.</text>
</comment>
<dbReference type="STRING" id="158441.A0A226EKP0"/>
<dbReference type="InterPro" id="IPR050091">
    <property type="entry name" value="PKS_NRPS_Biosynth_Enz"/>
</dbReference>
<dbReference type="InterPro" id="IPR016035">
    <property type="entry name" value="Acyl_Trfase/lysoPLipase"/>
</dbReference>
<dbReference type="PANTHER" id="PTHR43775:SF37">
    <property type="entry name" value="SI:DKEY-61P9.11"/>
    <property type="match status" value="1"/>
</dbReference>
<dbReference type="InterPro" id="IPR049552">
    <property type="entry name" value="PKS_DH_N"/>
</dbReference>
<keyword evidence="1" id="KW-0596">Phosphopantetheine</keyword>
<dbReference type="InterPro" id="IPR001227">
    <property type="entry name" value="Ac_transferase_dom_sf"/>
</dbReference>
<dbReference type="GO" id="GO:0004312">
    <property type="term" value="F:fatty acid synthase activity"/>
    <property type="evidence" value="ECO:0007669"/>
    <property type="project" value="TreeGrafter"/>
</dbReference>
<dbReference type="InterPro" id="IPR020841">
    <property type="entry name" value="PKS_Beta-ketoAc_synthase_dom"/>
</dbReference>
<dbReference type="InterPro" id="IPR029044">
    <property type="entry name" value="Nucleotide-diphossugar_trans"/>
</dbReference>
<dbReference type="SUPFAM" id="SSF53901">
    <property type="entry name" value="Thiolase-like"/>
    <property type="match status" value="1"/>
</dbReference>
<protein>
    <submittedName>
        <fullName evidence="5">Erythronolide synthase, modules 3 and 4</fullName>
    </submittedName>
</protein>
<keyword evidence="2" id="KW-0597">Phosphoprotein</keyword>
<dbReference type="Gene3D" id="3.40.366.10">
    <property type="entry name" value="Malonyl-Coenzyme A Acyl Carrier Protein, domain 2"/>
    <property type="match status" value="2"/>
</dbReference>
<evidence type="ECO:0000256" key="3">
    <source>
        <dbReference type="PROSITE-ProRule" id="PRU01363"/>
    </source>
</evidence>
<evidence type="ECO:0000313" key="6">
    <source>
        <dbReference type="Proteomes" id="UP000198287"/>
    </source>
</evidence>
<dbReference type="SUPFAM" id="SSF53448">
    <property type="entry name" value="Nucleotide-diphospho-sugar transferases"/>
    <property type="match status" value="1"/>
</dbReference>
<dbReference type="Pfam" id="PF00698">
    <property type="entry name" value="Acyl_transf_1"/>
    <property type="match status" value="1"/>
</dbReference>
<dbReference type="SMART" id="SM00827">
    <property type="entry name" value="PKS_AT"/>
    <property type="match status" value="1"/>
</dbReference>
<accession>A0A226EKP0</accession>
<name>A0A226EKP0_FOLCA</name>
<dbReference type="OrthoDB" id="329835at2759"/>
<proteinExistence type="predicted"/>
<evidence type="ECO:0000259" key="4">
    <source>
        <dbReference type="PROSITE" id="PS52019"/>
    </source>
</evidence>
<feature type="domain" description="PKS/mFAS DH" evidence="4">
    <location>
        <begin position="649"/>
        <end position="697"/>
    </location>
</feature>
<reference evidence="5 6" key="1">
    <citation type="submission" date="2015-12" db="EMBL/GenBank/DDBJ databases">
        <title>The genome of Folsomia candida.</title>
        <authorList>
            <person name="Faddeeva A."/>
            <person name="Derks M.F."/>
            <person name="Anvar Y."/>
            <person name="Smit S."/>
            <person name="Van Straalen N."/>
            <person name="Roelofs D."/>
        </authorList>
    </citation>
    <scope>NUCLEOTIDE SEQUENCE [LARGE SCALE GENOMIC DNA]</scope>
    <source>
        <strain evidence="5 6">VU population</strain>
        <tissue evidence="5">Whole body</tissue>
    </source>
</reference>
<evidence type="ECO:0000313" key="5">
    <source>
        <dbReference type="EMBL" id="OXA58273.1"/>
    </source>
</evidence>
<dbReference type="InterPro" id="IPR016039">
    <property type="entry name" value="Thiolase-like"/>
</dbReference>
<keyword evidence="6" id="KW-1185">Reference proteome</keyword>
<dbReference type="GO" id="GO:0006633">
    <property type="term" value="P:fatty acid biosynthetic process"/>
    <property type="evidence" value="ECO:0007669"/>
    <property type="project" value="TreeGrafter"/>
</dbReference>
<dbReference type="PANTHER" id="PTHR43775">
    <property type="entry name" value="FATTY ACID SYNTHASE"/>
    <property type="match status" value="1"/>
</dbReference>
<dbReference type="AlphaFoldDB" id="A0A226EKP0"/>
<dbReference type="SMART" id="SM00825">
    <property type="entry name" value="PKS_KS"/>
    <property type="match status" value="1"/>
</dbReference>
<dbReference type="PROSITE" id="PS52019">
    <property type="entry name" value="PKS_MFAS_DH"/>
    <property type="match status" value="1"/>
</dbReference>
<dbReference type="Gene3D" id="3.10.129.10">
    <property type="entry name" value="Hotdog Thioesterase"/>
    <property type="match status" value="1"/>
</dbReference>
<sequence>MTGPECWATVAMDTEEAVKALVLAKGLRRFMTSRPLVLVASPTLPDDVWELLQSEFDVVVRLERRWLNSGVDPHIAAKVMIWSLSKWQRVIVLSPDVMVVRGCDEIFKERNATASDYSVMVVKPSVDIWRKLVDRLVSAKGGISEDKLFTQVFGQQLGQPLGPLNDKFCTGVDLKEGLLAKNLNELAIVSFTGTHPMEILCKDEVGLVNGALESAILNLWKSNLDHGVAQKLAKLETVILSMQNEVIPPHKNFTTLNPAINLDSIPAQIPLEAMEWKRDPAGKKHRIAGVSSFGITGTDAHAIIQETPILNHATLNLKNDVKTPRPFQILTLSGKNEEALDANLTQFKEFLETTSEKLGDIAHTANLGRGQFLHRAAVVGKDTAELIEKLKNANSILRKVAPEESPKICFLFTGQGSQYPGMARELYDSNLTFKMTFDQCERVLSKGSEENVLAFVEFCKNNQIKTHILEATHAFHSRHMDPILDQYRAVAEGVCYSKPKNNITYVSGMEGRIVQESEGVHVNADYWVRHTRDSVRYSSASRELMGRGGCTLFLEVGPQPVLSALTMINSDGVEGLVDPVVCLPSIRKQEDDWSCILTTVAKLYLAGVNINWEQFDQFEPVKKITVPFYPFQNKSYWFEIPDQGPGQIHPLVGTPVSNASAMKLFQNKLELEDAEFLKDHVIGNKVIFPGAGFMVSN</sequence>
<gene>
    <name evidence="5" type="ORF">Fcan01_06741</name>
</gene>
<evidence type="ECO:0000256" key="2">
    <source>
        <dbReference type="ARBA" id="ARBA00022553"/>
    </source>
</evidence>
<dbReference type="SUPFAM" id="SSF52151">
    <property type="entry name" value="FabD/lysophospholipase-like"/>
    <property type="match status" value="1"/>
</dbReference>
<dbReference type="Gene3D" id="3.90.550.10">
    <property type="entry name" value="Spore Coat Polysaccharide Biosynthesis Protein SpsA, Chain A"/>
    <property type="match status" value="1"/>
</dbReference>
<evidence type="ECO:0000256" key="1">
    <source>
        <dbReference type="ARBA" id="ARBA00022450"/>
    </source>
</evidence>
<dbReference type="Proteomes" id="UP000198287">
    <property type="component" value="Unassembled WGS sequence"/>
</dbReference>
<comment type="caution">
    <text evidence="3">Lacks conserved residue(s) required for the propagation of feature annotation.</text>
</comment>
<dbReference type="InterPro" id="IPR049900">
    <property type="entry name" value="PKS_mFAS_DH"/>
</dbReference>